<gene>
    <name evidence="2" type="ORF">BCR32DRAFT_15229</name>
</gene>
<dbReference type="PROSITE" id="PS00028">
    <property type="entry name" value="ZINC_FINGER_C2H2_1"/>
    <property type="match status" value="2"/>
</dbReference>
<reference evidence="2 3" key="2">
    <citation type="submission" date="2016-08" db="EMBL/GenBank/DDBJ databases">
        <title>Pervasive Adenine N6-methylation of Active Genes in Fungi.</title>
        <authorList>
            <consortium name="DOE Joint Genome Institute"/>
            <person name="Mondo S.J."/>
            <person name="Dannebaum R.O."/>
            <person name="Kuo R.C."/>
            <person name="Labutti K."/>
            <person name="Haridas S."/>
            <person name="Kuo A."/>
            <person name="Salamov A."/>
            <person name="Ahrendt S.R."/>
            <person name="Lipzen A."/>
            <person name="Sullivan W."/>
            <person name="Andreopoulos W.B."/>
            <person name="Clum A."/>
            <person name="Lindquist E."/>
            <person name="Daum C."/>
            <person name="Ramamoorthy G.K."/>
            <person name="Gryganskyi A."/>
            <person name="Culley D."/>
            <person name="Magnuson J.K."/>
            <person name="James T.Y."/>
            <person name="O'Malley M.A."/>
            <person name="Stajich J.E."/>
            <person name="Spatafora J.W."/>
            <person name="Visel A."/>
            <person name="Grigoriev I.V."/>
        </authorList>
    </citation>
    <scope>NUCLEOTIDE SEQUENCE [LARGE SCALE GENOMIC DNA]</scope>
    <source>
        <strain evidence="2 3">S4</strain>
    </source>
</reference>
<dbReference type="InterPro" id="IPR039258">
    <property type="entry name" value="ZNF511"/>
</dbReference>
<feature type="domain" description="C2H2-type" evidence="1">
    <location>
        <begin position="125"/>
        <end position="148"/>
    </location>
</feature>
<evidence type="ECO:0000259" key="1">
    <source>
        <dbReference type="PROSITE" id="PS00028"/>
    </source>
</evidence>
<dbReference type="PANTHER" id="PTHR21354:SF0">
    <property type="entry name" value="ZINC FINGER PROTEIN 511"/>
    <property type="match status" value="1"/>
</dbReference>
<dbReference type="SMART" id="SM00355">
    <property type="entry name" value="ZnF_C2H2"/>
    <property type="match status" value="2"/>
</dbReference>
<dbReference type="InterPro" id="IPR013087">
    <property type="entry name" value="Znf_C2H2_type"/>
</dbReference>
<dbReference type="Gene3D" id="3.30.160.60">
    <property type="entry name" value="Classic Zinc Finger"/>
    <property type="match status" value="1"/>
</dbReference>
<evidence type="ECO:0000313" key="3">
    <source>
        <dbReference type="Proteomes" id="UP000193944"/>
    </source>
</evidence>
<feature type="domain" description="C2H2-type" evidence="1">
    <location>
        <begin position="88"/>
        <end position="109"/>
    </location>
</feature>
<organism evidence="2 3">
    <name type="scientific">Anaeromyces robustus</name>
    <dbReference type="NCBI Taxonomy" id="1754192"/>
    <lineage>
        <taxon>Eukaryota</taxon>
        <taxon>Fungi</taxon>
        <taxon>Fungi incertae sedis</taxon>
        <taxon>Chytridiomycota</taxon>
        <taxon>Chytridiomycota incertae sedis</taxon>
        <taxon>Neocallimastigomycetes</taxon>
        <taxon>Neocallimastigales</taxon>
        <taxon>Neocallimastigaceae</taxon>
        <taxon>Anaeromyces</taxon>
    </lineage>
</organism>
<accession>A0A1Y1X5A5</accession>
<dbReference type="PANTHER" id="PTHR21354">
    <property type="entry name" value="ZINC FINGER PROTEIN 511"/>
    <property type="match status" value="1"/>
</dbReference>
<dbReference type="AlphaFoldDB" id="A0A1Y1X5A5"/>
<name>A0A1Y1X5A5_9FUNG</name>
<dbReference type="EMBL" id="MCFG01000129">
    <property type="protein sequence ID" value="ORX81001.1"/>
    <property type="molecule type" value="Genomic_DNA"/>
</dbReference>
<proteinExistence type="predicted"/>
<evidence type="ECO:0000313" key="2">
    <source>
        <dbReference type="EMBL" id="ORX81001.1"/>
    </source>
</evidence>
<keyword evidence="3" id="KW-1185">Reference proteome</keyword>
<sequence length="169" mass="20336">MSLNDSILKFNPKKRPKSPEDSFFNQGDEEFSRIWNTKYFCIENEEPLENDEKNDYIKCNLLPSCLSLKFLTIEDYEAHYSLTHKYYCSICNVTLMTERLLNIHLQEVHDSFFEILSSRKNMYQCLIQDCEEKFKDSKERKQHLIEKHNFSKQTNVNGLIKKRIKKYKD</sequence>
<protein>
    <recommendedName>
        <fullName evidence="1">C2H2-type domain-containing protein</fullName>
    </recommendedName>
</protein>
<dbReference type="Proteomes" id="UP000193944">
    <property type="component" value="Unassembled WGS sequence"/>
</dbReference>
<reference evidence="2 3" key="1">
    <citation type="submission" date="2016-08" db="EMBL/GenBank/DDBJ databases">
        <title>A Parts List for Fungal Cellulosomes Revealed by Comparative Genomics.</title>
        <authorList>
            <consortium name="DOE Joint Genome Institute"/>
            <person name="Haitjema C.H."/>
            <person name="Gilmore S.P."/>
            <person name="Henske J.K."/>
            <person name="Solomon K.V."/>
            <person name="De Groot R."/>
            <person name="Kuo A."/>
            <person name="Mondo S.J."/>
            <person name="Salamov A.A."/>
            <person name="Labutti K."/>
            <person name="Zhao Z."/>
            <person name="Chiniquy J."/>
            <person name="Barry K."/>
            <person name="Brewer H.M."/>
            <person name="Purvine S.O."/>
            <person name="Wright A.T."/>
            <person name="Boxma B."/>
            <person name="Van Alen T."/>
            <person name="Hackstein J.H."/>
            <person name="Baker S.E."/>
            <person name="Grigoriev I.V."/>
            <person name="O'Malley M.A."/>
        </authorList>
    </citation>
    <scope>NUCLEOTIDE SEQUENCE [LARGE SCALE GENOMIC DNA]</scope>
    <source>
        <strain evidence="2 3">S4</strain>
    </source>
</reference>
<comment type="caution">
    <text evidence="2">The sequence shown here is derived from an EMBL/GenBank/DDBJ whole genome shotgun (WGS) entry which is preliminary data.</text>
</comment>
<dbReference type="OrthoDB" id="18440at2759"/>
<dbReference type="STRING" id="1754192.A0A1Y1X5A5"/>